<dbReference type="SUPFAM" id="SSF81606">
    <property type="entry name" value="PP2C-like"/>
    <property type="match status" value="1"/>
</dbReference>
<keyword evidence="4" id="KW-1185">Reference proteome</keyword>
<feature type="region of interest" description="Disordered" evidence="1">
    <location>
        <begin position="803"/>
        <end position="904"/>
    </location>
</feature>
<sequence length="950" mass="102566">MLRVQTQPSSTKSPDTTSTNPLSTGVCPPTPPYEPLDEAQLDSVSSSQRRQAGLFLHFKDANEPTSSDFIAESLQQPSNMEFDQAAAEDEDETHSWEDEVFEEEQGVLSASEAIAELEVIDKRARQELELMEREQDVTAMSGTLPNSGELGDELFDNAPNFSTLTLGAFEGMVGPVPGSTLTLEEPNLIPPSERSPILPDPLIVRKITSGDIAFDVAVGRDLRHNPHLLIETDNTLGVTTSLLPGVVGAASHTCSKTSSVPLEATTPFPLDDKSQPTLRETNPQCNVSPVASSIPVPSPSLGAPRQPPIRKPPVSGSPENRNGESTAHLPISGLAVMRKTLPSTAISFNLPKPPAPIGHSPPSPVSTGTSPGGSSELSTSPGNRLPRHPRLTSFSVSYAAATQQGYRRMNGNVRKPLHDQMEDVHWPCPPAAPGSCLLGGGATGTPSSASPEPSTRLSARTHRYGPIMHPISNFPIHIYILADGHGGVQAPRYFVRRLAELASSTITSKDWEFDLPDQRTEFAEVIRKIFGELDHDYCEAKKQEYRTWQSGGPSSAESLSSKSVSASASGAAGTTPTIPTTQPHTTPLTSAQNGSGGTTTPRKKPVDDGCTLVLNVLYNGYLVNCNVGDSRTVLGRRPTAANSTEHARFHSEWSVCFASVDHSPAHPEKALHIHKNGGLFINDNGTRRHVKIDERRKKPYADLVGARILRPLDDNIKAVGVSHLRTLNLASTMGDLLYKIHPPILSSVPDVSFIRLTPGYDYVLTIGTDGVWDHLRMINSPEGQNRAVVSFVGREWDSWLRQGGSKELEREERKYTEPESQSANGGSSFKDSASEQSLNSDAEHVRCTVDVPSDTESDTTVSELQREESPGSAKGKSVAQSNDADTSDDENSTIDANGLHVHGRGAGKRGLELIAKMLTDREHTPEMFFPGFVRVDDVTMFLVVIVDKST</sequence>
<dbReference type="PANTHER" id="PTHR13832">
    <property type="entry name" value="PROTEIN PHOSPHATASE 2C"/>
    <property type="match status" value="1"/>
</dbReference>
<evidence type="ECO:0000256" key="1">
    <source>
        <dbReference type="SAM" id="MobiDB-lite"/>
    </source>
</evidence>
<dbReference type="STRING" id="1344416.A0A139A9K3"/>
<dbReference type="AlphaFoldDB" id="A0A139A9K3"/>
<organism evidence="3 4">
    <name type="scientific">Gonapodya prolifera (strain JEL478)</name>
    <name type="common">Monoblepharis prolifera</name>
    <dbReference type="NCBI Taxonomy" id="1344416"/>
    <lineage>
        <taxon>Eukaryota</taxon>
        <taxon>Fungi</taxon>
        <taxon>Fungi incertae sedis</taxon>
        <taxon>Chytridiomycota</taxon>
        <taxon>Chytridiomycota incertae sedis</taxon>
        <taxon>Monoblepharidomycetes</taxon>
        <taxon>Monoblepharidales</taxon>
        <taxon>Gonapodyaceae</taxon>
        <taxon>Gonapodya</taxon>
    </lineage>
</organism>
<feature type="compositionally biased region" description="Polar residues" evidence="1">
    <location>
        <begin position="818"/>
        <end position="840"/>
    </location>
</feature>
<feature type="compositionally biased region" description="Low complexity" evidence="1">
    <location>
        <begin position="550"/>
        <end position="591"/>
    </location>
</feature>
<proteinExistence type="predicted"/>
<dbReference type="Proteomes" id="UP000070544">
    <property type="component" value="Unassembled WGS sequence"/>
</dbReference>
<feature type="region of interest" description="Disordered" evidence="1">
    <location>
        <begin position="1"/>
        <end position="48"/>
    </location>
</feature>
<dbReference type="OrthoDB" id="10025511at2759"/>
<feature type="compositionally biased region" description="Low complexity" evidence="1">
    <location>
        <begin position="1"/>
        <end position="19"/>
    </location>
</feature>
<feature type="compositionally biased region" description="Basic and acidic residues" evidence="1">
    <location>
        <begin position="803"/>
        <end position="817"/>
    </location>
</feature>
<gene>
    <name evidence="3" type="ORF">M427DRAFT_58534</name>
</gene>
<dbReference type="InterPro" id="IPR015655">
    <property type="entry name" value="PP2C"/>
</dbReference>
<feature type="compositionally biased region" description="Polar residues" evidence="1">
    <location>
        <begin position="275"/>
        <end position="286"/>
    </location>
</feature>
<feature type="region of interest" description="Disordered" evidence="1">
    <location>
        <begin position="437"/>
        <end position="457"/>
    </location>
</feature>
<evidence type="ECO:0000313" key="4">
    <source>
        <dbReference type="Proteomes" id="UP000070544"/>
    </source>
</evidence>
<dbReference type="SMART" id="SM00332">
    <property type="entry name" value="PP2Cc"/>
    <property type="match status" value="1"/>
</dbReference>
<protein>
    <submittedName>
        <fullName evidence="3">Protein serine/threonine phosphatase 2C</fullName>
    </submittedName>
</protein>
<name>A0A139A9K3_GONPJ</name>
<dbReference type="EMBL" id="KQ965777">
    <property type="protein sequence ID" value="KXS13480.1"/>
    <property type="molecule type" value="Genomic_DNA"/>
</dbReference>
<dbReference type="PANTHER" id="PTHR13832:SF668">
    <property type="entry name" value="PROTEIN PHOSPHATASE 2C 39-RELATED"/>
    <property type="match status" value="1"/>
</dbReference>
<evidence type="ECO:0000313" key="3">
    <source>
        <dbReference type="EMBL" id="KXS13480.1"/>
    </source>
</evidence>
<dbReference type="InterPro" id="IPR036457">
    <property type="entry name" value="PPM-type-like_dom_sf"/>
</dbReference>
<feature type="compositionally biased region" description="Pro residues" evidence="1">
    <location>
        <begin position="351"/>
        <end position="364"/>
    </location>
</feature>
<feature type="compositionally biased region" description="Low complexity" evidence="1">
    <location>
        <begin position="365"/>
        <end position="382"/>
    </location>
</feature>
<reference evidence="3 4" key="1">
    <citation type="journal article" date="2015" name="Genome Biol. Evol.">
        <title>Phylogenomic analyses indicate that early fungi evolved digesting cell walls of algal ancestors of land plants.</title>
        <authorList>
            <person name="Chang Y."/>
            <person name="Wang S."/>
            <person name="Sekimoto S."/>
            <person name="Aerts A.L."/>
            <person name="Choi C."/>
            <person name="Clum A."/>
            <person name="LaButti K.M."/>
            <person name="Lindquist E.A."/>
            <person name="Yee Ngan C."/>
            <person name="Ohm R.A."/>
            <person name="Salamov A.A."/>
            <person name="Grigoriev I.V."/>
            <person name="Spatafora J.W."/>
            <person name="Berbee M.L."/>
        </authorList>
    </citation>
    <scope>NUCLEOTIDE SEQUENCE [LARGE SCALE GENOMIC DNA]</scope>
    <source>
        <strain evidence="3 4">JEL478</strain>
    </source>
</reference>
<feature type="region of interest" description="Disordered" evidence="1">
    <location>
        <begin position="548"/>
        <end position="605"/>
    </location>
</feature>
<dbReference type="Pfam" id="PF00481">
    <property type="entry name" value="PP2C"/>
    <property type="match status" value="1"/>
</dbReference>
<evidence type="ECO:0000259" key="2">
    <source>
        <dbReference type="PROSITE" id="PS51746"/>
    </source>
</evidence>
<feature type="region of interest" description="Disordered" evidence="1">
    <location>
        <begin position="347"/>
        <end position="391"/>
    </location>
</feature>
<feature type="domain" description="PPM-type phosphatase" evidence="2">
    <location>
        <begin position="456"/>
        <end position="945"/>
    </location>
</feature>
<feature type="region of interest" description="Disordered" evidence="1">
    <location>
        <begin position="257"/>
        <end position="331"/>
    </location>
</feature>
<dbReference type="PROSITE" id="PS51746">
    <property type="entry name" value="PPM_2"/>
    <property type="match status" value="1"/>
</dbReference>
<dbReference type="GO" id="GO:0004722">
    <property type="term" value="F:protein serine/threonine phosphatase activity"/>
    <property type="evidence" value="ECO:0007669"/>
    <property type="project" value="InterPro"/>
</dbReference>
<dbReference type="InterPro" id="IPR001932">
    <property type="entry name" value="PPM-type_phosphatase-like_dom"/>
</dbReference>
<accession>A0A139A9K3</accession>
<dbReference type="Gene3D" id="3.60.40.10">
    <property type="entry name" value="PPM-type phosphatase domain"/>
    <property type="match status" value="1"/>
</dbReference>